<evidence type="ECO:0000313" key="7">
    <source>
        <dbReference type="Proteomes" id="UP000077275"/>
    </source>
</evidence>
<keyword evidence="1" id="KW-0479">Metal-binding</keyword>
<dbReference type="PANTHER" id="PTHR39418:SF1">
    <property type="entry name" value="DEHYDROGENASE"/>
    <property type="match status" value="1"/>
</dbReference>
<dbReference type="RefSeq" id="WP_067259967.1">
    <property type="nucleotide sequence ID" value="NZ_LWMW01000113.1"/>
</dbReference>
<sequence length="186" mass="20965">MADLYKEQLEKAGKFHGDICGGIISGTKLAMYGLEQLGMDVNKKNKNLMVFLEIDRCMSDAVQAVTGCSLGRRSLKLNNYGKFAATFYDISTGKAIRISDKEDDNFNPIEETTEEKIERYANTLGKDLFKIQEVEVDIDENELPGKPRDKAICSVCNERIMDGKQEIIEGKILCKSCLDKPYYKII</sequence>
<dbReference type="AlphaFoldDB" id="A0A166DI26"/>
<evidence type="ECO:0000259" key="5">
    <source>
        <dbReference type="Pfam" id="PF02663"/>
    </source>
</evidence>
<evidence type="ECO:0000256" key="3">
    <source>
        <dbReference type="ARBA" id="ARBA00022833"/>
    </source>
</evidence>
<dbReference type="InterPro" id="IPR053194">
    <property type="entry name" value="tRNA_methyltr_O"/>
</dbReference>
<evidence type="ECO:0000256" key="2">
    <source>
        <dbReference type="ARBA" id="ARBA00022771"/>
    </source>
</evidence>
<reference evidence="6 7" key="1">
    <citation type="submission" date="2016-04" db="EMBL/GenBank/DDBJ databases">
        <title>Genome sequence of Methanobrevibacter cuticularis DSM 11139.</title>
        <authorList>
            <person name="Poehlein A."/>
            <person name="Seedorf H."/>
            <person name="Daniel R."/>
        </authorList>
    </citation>
    <scope>NUCLEOTIDE SEQUENCE [LARGE SCALE GENOMIC DNA]</scope>
    <source>
        <strain evidence="6 7">DSM 11139</strain>
    </source>
</reference>
<feature type="domain" description="Zinc finger DksA/TraR C4-type" evidence="4">
    <location>
        <begin position="152"/>
        <end position="182"/>
    </location>
</feature>
<dbReference type="PANTHER" id="PTHR39418">
    <property type="entry name" value="DEHYDROGENASE-RELATED"/>
    <property type="match status" value="1"/>
</dbReference>
<dbReference type="PATRIC" id="fig|47311.3.peg.1525"/>
<dbReference type="InterPro" id="IPR000962">
    <property type="entry name" value="Znf_DskA_TraR"/>
</dbReference>
<name>A0A166DI26_9EURY</name>
<dbReference type="GO" id="GO:0008270">
    <property type="term" value="F:zinc ion binding"/>
    <property type="evidence" value="ECO:0007669"/>
    <property type="project" value="UniProtKB-KW"/>
</dbReference>
<keyword evidence="2" id="KW-0863">Zinc-finger</keyword>
<dbReference type="SUPFAM" id="SSF143555">
    <property type="entry name" value="FwdE-like"/>
    <property type="match status" value="1"/>
</dbReference>
<accession>A0A166DI26</accession>
<proteinExistence type="predicted"/>
<feature type="domain" description="Formylmethanofuran dehydrogenase subunit E" evidence="5">
    <location>
        <begin position="15"/>
        <end position="112"/>
    </location>
</feature>
<evidence type="ECO:0000259" key="4">
    <source>
        <dbReference type="Pfam" id="PF01258"/>
    </source>
</evidence>
<evidence type="ECO:0000313" key="6">
    <source>
        <dbReference type="EMBL" id="KZX15622.1"/>
    </source>
</evidence>
<keyword evidence="3" id="KW-0862">Zinc</keyword>
<dbReference type="STRING" id="47311.MBCUT_13950"/>
<dbReference type="InterPro" id="IPR003814">
    <property type="entry name" value="FmdEsu_dom"/>
</dbReference>
<dbReference type="EMBL" id="LWMW01000113">
    <property type="protein sequence ID" value="KZX15622.1"/>
    <property type="molecule type" value="Genomic_DNA"/>
</dbReference>
<protein>
    <submittedName>
        <fullName evidence="6">FmdE, molybdenum formylmethanofuran dehydrogenase operon</fullName>
    </submittedName>
</protein>
<keyword evidence="7" id="KW-1185">Reference proteome</keyword>
<comment type="caution">
    <text evidence="6">The sequence shown here is derived from an EMBL/GenBank/DDBJ whole genome shotgun (WGS) entry which is preliminary data.</text>
</comment>
<dbReference type="Proteomes" id="UP000077275">
    <property type="component" value="Unassembled WGS sequence"/>
</dbReference>
<gene>
    <name evidence="6" type="ORF">MBCUT_13950</name>
</gene>
<dbReference type="Pfam" id="PF02663">
    <property type="entry name" value="FmdE"/>
    <property type="match status" value="1"/>
</dbReference>
<evidence type="ECO:0000256" key="1">
    <source>
        <dbReference type="ARBA" id="ARBA00022723"/>
    </source>
</evidence>
<dbReference type="Pfam" id="PF01258">
    <property type="entry name" value="zf-dskA_traR"/>
    <property type="match status" value="1"/>
</dbReference>
<organism evidence="6 7">
    <name type="scientific">Methanobrevibacter cuticularis</name>
    <dbReference type="NCBI Taxonomy" id="47311"/>
    <lineage>
        <taxon>Archaea</taxon>
        <taxon>Methanobacteriati</taxon>
        <taxon>Methanobacteriota</taxon>
        <taxon>Methanomada group</taxon>
        <taxon>Methanobacteria</taxon>
        <taxon>Methanobacteriales</taxon>
        <taxon>Methanobacteriaceae</taxon>
        <taxon>Methanobrevibacter</taxon>
    </lineage>
</organism>
<dbReference type="Gene3D" id="3.30.1330.130">
    <property type="match status" value="1"/>
</dbReference>